<comment type="caution">
    <text evidence="1">The sequence shown here is derived from an EMBL/GenBank/DDBJ whole genome shotgun (WGS) entry which is preliminary data.</text>
</comment>
<protein>
    <submittedName>
        <fullName evidence="1">Uncharacterized protein</fullName>
    </submittedName>
</protein>
<reference evidence="1 2" key="1">
    <citation type="submission" date="2018-07" db="EMBL/GenBank/DDBJ databases">
        <title>A high quality draft genome assembly of the barn swallow (H. rustica rustica).</title>
        <authorList>
            <person name="Formenti G."/>
            <person name="Chiara M."/>
            <person name="Poveda L."/>
            <person name="Francoijs K.-J."/>
            <person name="Bonisoli-Alquati A."/>
            <person name="Canova L."/>
            <person name="Gianfranceschi L."/>
            <person name="Horner D.S."/>
            <person name="Saino N."/>
        </authorList>
    </citation>
    <scope>NUCLEOTIDE SEQUENCE [LARGE SCALE GENOMIC DNA]</scope>
    <source>
        <strain evidence="1">Chelidonia</strain>
        <tissue evidence="1">Blood</tissue>
    </source>
</reference>
<dbReference type="EMBL" id="QRBI01000106">
    <property type="protein sequence ID" value="RMC13106.1"/>
    <property type="molecule type" value="Genomic_DNA"/>
</dbReference>
<evidence type="ECO:0000313" key="2">
    <source>
        <dbReference type="Proteomes" id="UP000269221"/>
    </source>
</evidence>
<organism evidence="1 2">
    <name type="scientific">Hirundo rustica rustica</name>
    <dbReference type="NCBI Taxonomy" id="333673"/>
    <lineage>
        <taxon>Eukaryota</taxon>
        <taxon>Metazoa</taxon>
        <taxon>Chordata</taxon>
        <taxon>Craniata</taxon>
        <taxon>Vertebrata</taxon>
        <taxon>Euteleostomi</taxon>
        <taxon>Archelosauria</taxon>
        <taxon>Archosauria</taxon>
        <taxon>Dinosauria</taxon>
        <taxon>Saurischia</taxon>
        <taxon>Theropoda</taxon>
        <taxon>Coelurosauria</taxon>
        <taxon>Aves</taxon>
        <taxon>Neognathae</taxon>
        <taxon>Neoaves</taxon>
        <taxon>Telluraves</taxon>
        <taxon>Australaves</taxon>
        <taxon>Passeriformes</taxon>
        <taxon>Sylvioidea</taxon>
        <taxon>Hirundinidae</taxon>
        <taxon>Hirundo</taxon>
    </lineage>
</organism>
<name>A0A3M0KJ74_HIRRU</name>
<evidence type="ECO:0000313" key="1">
    <source>
        <dbReference type="EMBL" id="RMC13106.1"/>
    </source>
</evidence>
<gene>
    <name evidence="1" type="ORF">DUI87_10637</name>
</gene>
<sequence>MAALRIAFALIHGFLARFSHLNQTVKLNLSFAIFIMSCVIVSSSFQEGHENVLGQVQKRTVRLVMELELMPDKEQLKGV</sequence>
<proteinExistence type="predicted"/>
<dbReference type="Proteomes" id="UP000269221">
    <property type="component" value="Unassembled WGS sequence"/>
</dbReference>
<keyword evidence="2" id="KW-1185">Reference proteome</keyword>
<dbReference type="AlphaFoldDB" id="A0A3M0KJ74"/>
<accession>A0A3M0KJ74</accession>